<reference evidence="1 2" key="1">
    <citation type="submission" date="2014-02" db="EMBL/GenBank/DDBJ databases">
        <title>Comparative genomics and transcriptomics to identify genetic mechanisms underlying the emergence of carbapenem resistant Acinetobacter baumannii (CRAb).</title>
        <authorList>
            <person name="Harris A.D."/>
            <person name="Johnson K.J."/>
            <person name="George J."/>
            <person name="Shefchek K."/>
            <person name="Daugherty S.C."/>
            <person name="Parankush S."/>
            <person name="Sadzewicz L."/>
            <person name="Tallon L."/>
            <person name="Sengamalay N."/>
            <person name="Hazen T.H."/>
            <person name="Rasko D.A."/>
        </authorList>
    </citation>
    <scope>NUCLEOTIDE SEQUENCE [LARGE SCALE GENOMIC DNA]</scope>
    <source>
        <strain evidence="1 2">625974</strain>
    </source>
</reference>
<organism evidence="1 2">
    <name type="scientific">Acinetobacter baumannii 625974</name>
    <dbReference type="NCBI Taxonomy" id="1310607"/>
    <lineage>
        <taxon>Bacteria</taxon>
        <taxon>Pseudomonadati</taxon>
        <taxon>Pseudomonadota</taxon>
        <taxon>Gammaproteobacteria</taxon>
        <taxon>Moraxellales</taxon>
        <taxon>Moraxellaceae</taxon>
        <taxon>Acinetobacter</taxon>
        <taxon>Acinetobacter calcoaceticus/baumannii complex</taxon>
    </lineage>
</organism>
<sequence>MQFKTEMIILGAKSSKGEFNGKPYDSTTVFYQADLQSGENFVGQVGESIKWGTSFNFERIKHLTFPFTCTATMEQVSNGKSSVLILVDLDLSKVQPFTSSKIA</sequence>
<comment type="caution">
    <text evidence="1">The sequence shown here is derived from an EMBL/GenBank/DDBJ whole genome shotgun (WGS) entry which is preliminary data.</text>
</comment>
<evidence type="ECO:0000313" key="2">
    <source>
        <dbReference type="Proteomes" id="UP000021108"/>
    </source>
</evidence>
<name>A0A009PL69_ACIBA</name>
<protein>
    <submittedName>
        <fullName evidence="1">Uncharacterized protein</fullName>
    </submittedName>
</protein>
<gene>
    <name evidence="1" type="ORF">J506_0243</name>
</gene>
<dbReference type="PATRIC" id="fig|1310607.3.peg.244"/>
<dbReference type="RefSeq" id="WP_032058569.1">
    <property type="nucleotide sequence ID" value="NZ_JEXD01000001.1"/>
</dbReference>
<proteinExistence type="predicted"/>
<accession>A0A009PL69</accession>
<dbReference type="EMBL" id="JEXD01000001">
    <property type="protein sequence ID" value="EXC10006.1"/>
    <property type="molecule type" value="Genomic_DNA"/>
</dbReference>
<evidence type="ECO:0000313" key="1">
    <source>
        <dbReference type="EMBL" id="EXC10006.1"/>
    </source>
</evidence>
<dbReference type="Proteomes" id="UP000021108">
    <property type="component" value="Unassembled WGS sequence"/>
</dbReference>
<dbReference type="AlphaFoldDB" id="A0A009PL69"/>